<dbReference type="Pfam" id="PF01476">
    <property type="entry name" value="LysM"/>
    <property type="match status" value="1"/>
</dbReference>
<accession>A0A6L6Q6D6</accession>
<dbReference type="InterPro" id="IPR036779">
    <property type="entry name" value="LysM_dom_sf"/>
</dbReference>
<dbReference type="AlphaFoldDB" id="A0A6L6Q6D6"/>
<evidence type="ECO:0000313" key="4">
    <source>
        <dbReference type="Proteomes" id="UP000484015"/>
    </source>
</evidence>
<name>A0A6L6Q6D6_9BURK</name>
<dbReference type="OrthoDB" id="7282926at2"/>
<dbReference type="Proteomes" id="UP000484015">
    <property type="component" value="Unassembled WGS sequence"/>
</dbReference>
<comment type="caution">
    <text evidence="3">The sequence shown here is derived from an EMBL/GenBank/DDBJ whole genome shotgun (WGS) entry which is preliminary data.</text>
</comment>
<organism evidence="3 4">
    <name type="scientific">Pseudoduganella ginsengisoli</name>
    <dbReference type="NCBI Taxonomy" id="1462440"/>
    <lineage>
        <taxon>Bacteria</taxon>
        <taxon>Pseudomonadati</taxon>
        <taxon>Pseudomonadota</taxon>
        <taxon>Betaproteobacteria</taxon>
        <taxon>Burkholderiales</taxon>
        <taxon>Oxalobacteraceae</taxon>
        <taxon>Telluria group</taxon>
        <taxon>Pseudoduganella</taxon>
    </lineage>
</organism>
<evidence type="ECO:0000256" key="1">
    <source>
        <dbReference type="SAM" id="MobiDB-lite"/>
    </source>
</evidence>
<dbReference type="InterPro" id="IPR018392">
    <property type="entry name" value="LysM"/>
</dbReference>
<dbReference type="RefSeq" id="WP_155441344.1">
    <property type="nucleotide sequence ID" value="NZ_WNLA01000019.1"/>
</dbReference>
<evidence type="ECO:0000259" key="2">
    <source>
        <dbReference type="Pfam" id="PF01476"/>
    </source>
</evidence>
<sequence length="255" mass="27968">MSAHAGSKSNAQHKSGFDRGKDTIDAALTDRRWHEYDCDIQQVVNEFNRHLAGTAGFHSLDWRIIKAMIWTETCGPTNPAWRSNPMQIGNPGDPGLRALLFGNEGGDLVLPPDVRKRLIGTTIRGNPVMNMRAGVGYLLMRLAHYRIGTVQDPADSNVYTLEVRRGDTYATLARANGTTVDTLKNLNRGAAPLGQGQTLRYQKASTGKMIASWDLPTSQRIAIRYNVGDAEYAAKLDYCMSVIRKSLSESAACAA</sequence>
<dbReference type="EMBL" id="WNLA01000019">
    <property type="protein sequence ID" value="MTW04994.1"/>
    <property type="molecule type" value="Genomic_DNA"/>
</dbReference>
<keyword evidence="4" id="KW-1185">Reference proteome</keyword>
<feature type="region of interest" description="Disordered" evidence="1">
    <location>
        <begin position="1"/>
        <end position="20"/>
    </location>
</feature>
<dbReference type="SUPFAM" id="SSF54106">
    <property type="entry name" value="LysM domain"/>
    <property type="match status" value="1"/>
</dbReference>
<feature type="domain" description="LysM" evidence="2">
    <location>
        <begin position="163"/>
        <end position="189"/>
    </location>
</feature>
<reference evidence="3 4" key="1">
    <citation type="submission" date="2019-11" db="EMBL/GenBank/DDBJ databases">
        <title>Type strains purchased from KCTC, JCM and DSMZ.</title>
        <authorList>
            <person name="Lu H."/>
        </authorList>
    </citation>
    <scope>NUCLEOTIDE SEQUENCE [LARGE SCALE GENOMIC DNA]</scope>
    <source>
        <strain evidence="3 4">KCTC 42409</strain>
    </source>
</reference>
<dbReference type="Gene3D" id="3.10.350.10">
    <property type="entry name" value="LysM domain"/>
    <property type="match status" value="1"/>
</dbReference>
<protein>
    <submittedName>
        <fullName evidence="3">LysM peptidoglycan-binding domain-containing protein</fullName>
    </submittedName>
</protein>
<proteinExistence type="predicted"/>
<gene>
    <name evidence="3" type="ORF">GM668_23230</name>
</gene>
<evidence type="ECO:0000313" key="3">
    <source>
        <dbReference type="EMBL" id="MTW04994.1"/>
    </source>
</evidence>